<evidence type="ECO:0000256" key="6">
    <source>
        <dbReference type="ARBA" id="ARBA00022553"/>
    </source>
</evidence>
<dbReference type="SUPFAM" id="SSF47384">
    <property type="entry name" value="Homodimeric domain of signal transducing histidine kinase"/>
    <property type="match status" value="1"/>
</dbReference>
<comment type="subcellular location">
    <subcellularLocation>
        <location evidence="2">Cell inner membrane</location>
        <topology evidence="2">Multi-pass membrane protein</topology>
    </subcellularLocation>
</comment>
<evidence type="ECO:0000313" key="19">
    <source>
        <dbReference type="Proteomes" id="UP000033618"/>
    </source>
</evidence>
<comment type="catalytic activity">
    <reaction evidence="1">
        <text>ATP + protein L-histidine = ADP + protein N-phospho-L-histidine.</text>
        <dbReference type="EC" id="2.7.13.3"/>
    </reaction>
</comment>
<dbReference type="SMART" id="SM00388">
    <property type="entry name" value="HisKA"/>
    <property type="match status" value="1"/>
</dbReference>
<dbReference type="AlphaFoldDB" id="A0A0F5K2Z6"/>
<protein>
    <recommendedName>
        <fullName evidence="15">C4-dicarboxylate transport sensor protein DctB</fullName>
        <ecNumber evidence="3">2.7.13.3</ecNumber>
    </recommendedName>
</protein>
<dbReference type="SUPFAM" id="SSF55874">
    <property type="entry name" value="ATPase domain of HSP90 chaperone/DNA topoisomerase II/histidine kinase"/>
    <property type="match status" value="1"/>
</dbReference>
<proteinExistence type="predicted"/>
<dbReference type="InterPro" id="IPR004358">
    <property type="entry name" value="Sig_transdc_His_kin-like_C"/>
</dbReference>
<evidence type="ECO:0000256" key="5">
    <source>
        <dbReference type="ARBA" id="ARBA00022519"/>
    </source>
</evidence>
<evidence type="ECO:0000256" key="10">
    <source>
        <dbReference type="ARBA" id="ARBA00022777"/>
    </source>
</evidence>
<dbReference type="Gene3D" id="3.30.450.20">
    <property type="entry name" value="PAS domain"/>
    <property type="match status" value="2"/>
</dbReference>
<dbReference type="InterPro" id="IPR017055">
    <property type="entry name" value="Sig_transdc_His_kinase_DctB"/>
</dbReference>
<dbReference type="Pfam" id="PF00512">
    <property type="entry name" value="HisKA"/>
    <property type="match status" value="1"/>
</dbReference>
<evidence type="ECO:0000256" key="11">
    <source>
        <dbReference type="ARBA" id="ARBA00022840"/>
    </source>
</evidence>
<dbReference type="EC" id="2.7.13.3" evidence="3"/>
<keyword evidence="5" id="KW-0997">Cell inner membrane</keyword>
<keyword evidence="12" id="KW-1133">Transmembrane helix</keyword>
<evidence type="ECO:0000256" key="14">
    <source>
        <dbReference type="ARBA" id="ARBA00023136"/>
    </source>
</evidence>
<keyword evidence="14" id="KW-0472">Membrane</keyword>
<dbReference type="InterPro" id="IPR003661">
    <property type="entry name" value="HisK_dim/P_dom"/>
</dbReference>
<feature type="coiled-coil region" evidence="16">
    <location>
        <begin position="361"/>
        <end position="388"/>
    </location>
</feature>
<keyword evidence="8" id="KW-0812">Transmembrane</keyword>
<dbReference type="Gene3D" id="3.30.565.10">
    <property type="entry name" value="Histidine kinase-like ATPase, C-terminal domain"/>
    <property type="match status" value="1"/>
</dbReference>
<dbReference type="CDD" id="cd00075">
    <property type="entry name" value="HATPase"/>
    <property type="match status" value="1"/>
</dbReference>
<dbReference type="InterPro" id="IPR003594">
    <property type="entry name" value="HATPase_dom"/>
</dbReference>
<dbReference type="GO" id="GO:0005524">
    <property type="term" value="F:ATP binding"/>
    <property type="evidence" value="ECO:0007669"/>
    <property type="project" value="UniProtKB-KW"/>
</dbReference>
<organism evidence="18 19">
    <name type="scientific">Robbsia andropogonis</name>
    <dbReference type="NCBI Taxonomy" id="28092"/>
    <lineage>
        <taxon>Bacteria</taxon>
        <taxon>Pseudomonadati</taxon>
        <taxon>Pseudomonadota</taxon>
        <taxon>Betaproteobacteria</taxon>
        <taxon>Burkholderiales</taxon>
        <taxon>Burkholderiaceae</taxon>
        <taxon>Robbsia</taxon>
    </lineage>
</organism>
<dbReference type="InterPro" id="IPR005467">
    <property type="entry name" value="His_kinase_dom"/>
</dbReference>
<dbReference type="Proteomes" id="UP000033618">
    <property type="component" value="Unassembled WGS sequence"/>
</dbReference>
<dbReference type="PANTHER" id="PTHR43065:SF46">
    <property type="entry name" value="C4-DICARBOXYLATE TRANSPORT SENSOR PROTEIN DCTB"/>
    <property type="match status" value="1"/>
</dbReference>
<evidence type="ECO:0000256" key="4">
    <source>
        <dbReference type="ARBA" id="ARBA00022475"/>
    </source>
</evidence>
<evidence type="ECO:0000313" key="18">
    <source>
        <dbReference type="EMBL" id="KKB64305.1"/>
    </source>
</evidence>
<dbReference type="InterPro" id="IPR036890">
    <property type="entry name" value="HATPase_C_sf"/>
</dbReference>
<comment type="caution">
    <text evidence="18">The sequence shown here is derived from an EMBL/GenBank/DDBJ whole genome shotgun (WGS) entry which is preliminary data.</text>
</comment>
<evidence type="ECO:0000256" key="9">
    <source>
        <dbReference type="ARBA" id="ARBA00022741"/>
    </source>
</evidence>
<keyword evidence="6" id="KW-0597">Phosphoprotein</keyword>
<dbReference type="FunFam" id="1.10.287.130:FF:000049">
    <property type="entry name" value="C4-dicarboxylate transport sensor protein DctB"/>
    <property type="match status" value="1"/>
</dbReference>
<dbReference type="PANTHER" id="PTHR43065">
    <property type="entry name" value="SENSOR HISTIDINE KINASE"/>
    <property type="match status" value="1"/>
</dbReference>
<evidence type="ECO:0000256" key="12">
    <source>
        <dbReference type="ARBA" id="ARBA00022989"/>
    </source>
</evidence>
<dbReference type="PROSITE" id="PS50109">
    <property type="entry name" value="HIS_KIN"/>
    <property type="match status" value="1"/>
</dbReference>
<feature type="domain" description="Histidine kinase" evidence="17">
    <location>
        <begin position="397"/>
        <end position="649"/>
    </location>
</feature>
<accession>A0A0F5K2Z6</accession>
<dbReference type="SUPFAM" id="SSF103190">
    <property type="entry name" value="Sensory domain-like"/>
    <property type="match status" value="1"/>
</dbReference>
<dbReference type="PRINTS" id="PR00344">
    <property type="entry name" value="BCTRLSENSOR"/>
</dbReference>
<evidence type="ECO:0000256" key="8">
    <source>
        <dbReference type="ARBA" id="ARBA00022692"/>
    </source>
</evidence>
<keyword evidence="7" id="KW-0808">Transferase</keyword>
<evidence type="ECO:0000256" key="13">
    <source>
        <dbReference type="ARBA" id="ARBA00023012"/>
    </source>
</evidence>
<sequence length="658" mass="72239">MTVLLVLLLLLAVACTATWSISWHRGIDALRERATFRAERVNANLKATLDRYALLPYLVSTHPYIETLLASPPGSPARQAAVARANAFLKRVNHEAKANATYVIDASGVCVTASNWDQPNGFIGLHYTFRPYFTDALKGRTGRFFAIGTSNGEPGYYVSQPIRAPSASVDPDDAHSGPILGVAAVKLDLQWFEQTDTQDPLIATDEHGVIFLSSEPDWKYHTVQPLSTPIRESIRMSRQYATQPLPALPVVVDRVLSNDTELVHIGPNARYLASRSRLAEPHWELTTFTSLDPVIANANDATVITAFSGICLYLLGFYLHIRRARVRDMIRSGTLLRAAYAELNRRVAERTADLSAANALLQTEVSERTRAEQELRSAHRELMQTSKLAALGQMAAGITHELNQPLAALRTFSDNTQILLQRGQQEAAQENLRAIGALTERMGRITNQLKLFITKARPRDTSAPLPRAIANALMLLEARLQTVRVSVWYDPVCVLDDHAPHTPVIHDGLMPLPLDTRHGEAQSGAPDWVARCDQLRLEQLLINVIGNAVDALRGHPDPSIDIVTTITPAHVRIVIQDNGPGIDDEHLPHLFEPFYTTKENGEGMGLGLAICAAIASEHGGTLHASNRPANQHGGDMHGAIFVLTLRRVVDVADAPDTK</sequence>
<evidence type="ECO:0000256" key="1">
    <source>
        <dbReference type="ARBA" id="ARBA00000085"/>
    </source>
</evidence>
<dbReference type="InterPro" id="IPR029151">
    <property type="entry name" value="Sensor-like_sf"/>
</dbReference>
<dbReference type="Gene3D" id="1.10.287.130">
    <property type="match status" value="1"/>
</dbReference>
<evidence type="ECO:0000256" key="7">
    <source>
        <dbReference type="ARBA" id="ARBA00022679"/>
    </source>
</evidence>
<evidence type="ECO:0000259" key="17">
    <source>
        <dbReference type="PROSITE" id="PS50109"/>
    </source>
</evidence>
<dbReference type="PIRSF" id="PIRSF036431">
    <property type="entry name" value="STHK_DctB"/>
    <property type="match status" value="1"/>
</dbReference>
<keyword evidence="13" id="KW-0902">Two-component regulatory system</keyword>
<keyword evidence="11" id="KW-0067">ATP-binding</keyword>
<evidence type="ECO:0000256" key="16">
    <source>
        <dbReference type="SAM" id="Coils"/>
    </source>
</evidence>
<dbReference type="CDD" id="cd00082">
    <property type="entry name" value="HisKA"/>
    <property type="match status" value="1"/>
</dbReference>
<reference evidence="18 19" key="1">
    <citation type="submission" date="2015-03" db="EMBL/GenBank/DDBJ databases">
        <title>Draft Genome Sequence of Burkholderia andropogonis type strain ICMP2807, isolated from Sorghum bicolor.</title>
        <authorList>
            <person name="Lopes-Santos L."/>
            <person name="Castro D.B."/>
            <person name="Ottoboni L.M."/>
            <person name="Park D."/>
            <person name="Weirc B.S."/>
            <person name="Destefano S.A."/>
        </authorList>
    </citation>
    <scope>NUCLEOTIDE SEQUENCE [LARGE SCALE GENOMIC DNA]</scope>
    <source>
        <strain evidence="18 19">ICMP2807</strain>
    </source>
</reference>
<evidence type="ECO:0000256" key="3">
    <source>
        <dbReference type="ARBA" id="ARBA00012438"/>
    </source>
</evidence>
<dbReference type="GO" id="GO:0000155">
    <property type="term" value="F:phosphorelay sensor kinase activity"/>
    <property type="evidence" value="ECO:0007669"/>
    <property type="project" value="InterPro"/>
</dbReference>
<dbReference type="InterPro" id="IPR036097">
    <property type="entry name" value="HisK_dim/P_sf"/>
</dbReference>
<keyword evidence="16" id="KW-0175">Coiled coil</keyword>
<dbReference type="STRING" id="28092.WM40_06485"/>
<dbReference type="PATRIC" id="fig|28092.6.peg.1539"/>
<name>A0A0F5K2Z6_9BURK</name>
<gene>
    <name evidence="18" type="ORF">WM40_06485</name>
</gene>
<keyword evidence="4" id="KW-1003">Cell membrane</keyword>
<keyword evidence="9" id="KW-0547">Nucleotide-binding</keyword>
<dbReference type="Pfam" id="PF02518">
    <property type="entry name" value="HATPase_c"/>
    <property type="match status" value="1"/>
</dbReference>
<keyword evidence="19" id="KW-1185">Reference proteome</keyword>
<evidence type="ECO:0000256" key="2">
    <source>
        <dbReference type="ARBA" id="ARBA00004429"/>
    </source>
</evidence>
<keyword evidence="10" id="KW-0418">Kinase</keyword>
<dbReference type="EMBL" id="LAQU01000005">
    <property type="protein sequence ID" value="KKB64305.1"/>
    <property type="molecule type" value="Genomic_DNA"/>
</dbReference>
<dbReference type="SMART" id="SM00387">
    <property type="entry name" value="HATPase_c"/>
    <property type="match status" value="1"/>
</dbReference>
<evidence type="ECO:0000256" key="15">
    <source>
        <dbReference type="ARBA" id="ARBA00073143"/>
    </source>
</evidence>
<dbReference type="GO" id="GO:0005886">
    <property type="term" value="C:plasma membrane"/>
    <property type="evidence" value="ECO:0007669"/>
    <property type="project" value="UniProtKB-SubCell"/>
</dbReference>